<keyword evidence="1" id="KW-0812">Transmembrane</keyword>
<sequence>MPLVTPVSLILSSLPLPLALTVLMATPKLLLIITPITIRVITTLLLAFLTLQLVTAASRAPPVVYKSN</sequence>
<keyword evidence="1" id="KW-1133">Transmembrane helix</keyword>
<dbReference type="AlphaFoldDB" id="A0A6A6DLV1"/>
<proteinExistence type="predicted"/>
<evidence type="ECO:0000256" key="1">
    <source>
        <dbReference type="SAM" id="Phobius"/>
    </source>
</evidence>
<keyword evidence="3" id="KW-1185">Reference proteome</keyword>
<organism evidence="2 3">
    <name type="scientific">Zopfia rhizophila CBS 207.26</name>
    <dbReference type="NCBI Taxonomy" id="1314779"/>
    <lineage>
        <taxon>Eukaryota</taxon>
        <taxon>Fungi</taxon>
        <taxon>Dikarya</taxon>
        <taxon>Ascomycota</taxon>
        <taxon>Pezizomycotina</taxon>
        <taxon>Dothideomycetes</taxon>
        <taxon>Dothideomycetes incertae sedis</taxon>
        <taxon>Zopfiaceae</taxon>
        <taxon>Zopfia</taxon>
    </lineage>
</organism>
<dbReference type="EMBL" id="ML994658">
    <property type="protein sequence ID" value="KAF2180451.1"/>
    <property type="molecule type" value="Genomic_DNA"/>
</dbReference>
<gene>
    <name evidence="2" type="ORF">K469DRAFT_279156</name>
</gene>
<accession>A0A6A6DLV1</accession>
<evidence type="ECO:0000313" key="3">
    <source>
        <dbReference type="Proteomes" id="UP000800200"/>
    </source>
</evidence>
<evidence type="ECO:0000313" key="2">
    <source>
        <dbReference type="EMBL" id="KAF2180451.1"/>
    </source>
</evidence>
<keyword evidence="1" id="KW-0472">Membrane</keyword>
<feature type="transmembrane region" description="Helical" evidence="1">
    <location>
        <begin position="29"/>
        <end position="51"/>
    </location>
</feature>
<dbReference type="Proteomes" id="UP000800200">
    <property type="component" value="Unassembled WGS sequence"/>
</dbReference>
<protein>
    <submittedName>
        <fullName evidence="2">Uncharacterized protein</fullName>
    </submittedName>
</protein>
<name>A0A6A6DLV1_9PEZI</name>
<reference evidence="2" key="1">
    <citation type="journal article" date="2020" name="Stud. Mycol.">
        <title>101 Dothideomycetes genomes: a test case for predicting lifestyles and emergence of pathogens.</title>
        <authorList>
            <person name="Haridas S."/>
            <person name="Albert R."/>
            <person name="Binder M."/>
            <person name="Bloem J."/>
            <person name="Labutti K."/>
            <person name="Salamov A."/>
            <person name="Andreopoulos B."/>
            <person name="Baker S."/>
            <person name="Barry K."/>
            <person name="Bills G."/>
            <person name="Bluhm B."/>
            <person name="Cannon C."/>
            <person name="Castanera R."/>
            <person name="Culley D."/>
            <person name="Daum C."/>
            <person name="Ezra D."/>
            <person name="Gonzalez J."/>
            <person name="Henrissat B."/>
            <person name="Kuo A."/>
            <person name="Liang C."/>
            <person name="Lipzen A."/>
            <person name="Lutzoni F."/>
            <person name="Magnuson J."/>
            <person name="Mondo S."/>
            <person name="Nolan M."/>
            <person name="Ohm R."/>
            <person name="Pangilinan J."/>
            <person name="Park H.-J."/>
            <person name="Ramirez L."/>
            <person name="Alfaro M."/>
            <person name="Sun H."/>
            <person name="Tritt A."/>
            <person name="Yoshinaga Y."/>
            <person name="Zwiers L.-H."/>
            <person name="Turgeon B."/>
            <person name="Goodwin S."/>
            <person name="Spatafora J."/>
            <person name="Crous P."/>
            <person name="Grigoriev I."/>
        </authorList>
    </citation>
    <scope>NUCLEOTIDE SEQUENCE</scope>
    <source>
        <strain evidence="2">CBS 207.26</strain>
    </source>
</reference>